<dbReference type="PIRSF" id="PIRSF004505">
    <property type="entry name" value="MT_bac"/>
    <property type="match status" value="1"/>
</dbReference>
<organism evidence="6 7">
    <name type="scientific">Candidatus Amphirhobacter heronislandensis</name>
    <dbReference type="NCBI Taxonomy" id="1732024"/>
    <lineage>
        <taxon>Bacteria</taxon>
        <taxon>Pseudomonadati</taxon>
        <taxon>Pseudomonadota</taxon>
        <taxon>Gammaproteobacteria</taxon>
        <taxon>Candidatus Tethybacterales</taxon>
        <taxon>Candidatus Tethybacteraceae</taxon>
        <taxon>Candidatus Amphirhobacter</taxon>
    </lineage>
</organism>
<comment type="similarity">
    <text evidence="4 5">Belongs to the RNA methyltransferase RlmH family.</text>
</comment>
<evidence type="ECO:0000313" key="7">
    <source>
        <dbReference type="Proteomes" id="UP000604381"/>
    </source>
</evidence>
<dbReference type="Pfam" id="PF02590">
    <property type="entry name" value="SPOUT_MTase"/>
    <property type="match status" value="1"/>
</dbReference>
<feature type="binding site" evidence="5">
    <location>
        <position position="97"/>
    </location>
    <ligand>
        <name>S-adenosyl-L-methionine</name>
        <dbReference type="ChEBI" id="CHEBI:59789"/>
    </ligand>
</feature>
<dbReference type="GO" id="GO:0005737">
    <property type="term" value="C:cytoplasm"/>
    <property type="evidence" value="ECO:0007669"/>
    <property type="project" value="UniProtKB-SubCell"/>
</dbReference>
<evidence type="ECO:0000313" key="6">
    <source>
        <dbReference type="EMBL" id="MBF2735436.1"/>
    </source>
</evidence>
<dbReference type="InterPro" id="IPR029026">
    <property type="entry name" value="tRNA_m1G_MTases_N"/>
</dbReference>
<evidence type="ECO:0000256" key="3">
    <source>
        <dbReference type="ARBA" id="ARBA00022691"/>
    </source>
</evidence>
<comment type="caution">
    <text evidence="6">The sequence shown here is derived from an EMBL/GenBank/DDBJ whole genome shotgun (WGS) entry which is preliminary data.</text>
</comment>
<comment type="subcellular location">
    <subcellularLocation>
        <location evidence="5">Cytoplasm</location>
    </subcellularLocation>
</comment>
<comment type="subunit">
    <text evidence="5">Homodimer.</text>
</comment>
<dbReference type="AlphaFoldDB" id="A0A930UGP1"/>
<dbReference type="Gene3D" id="3.40.1280.10">
    <property type="match status" value="1"/>
</dbReference>
<evidence type="ECO:0000256" key="1">
    <source>
        <dbReference type="ARBA" id="ARBA00022603"/>
    </source>
</evidence>
<dbReference type="InterPro" id="IPR003742">
    <property type="entry name" value="RlmH-like"/>
</dbReference>
<dbReference type="Proteomes" id="UP000604381">
    <property type="component" value="Unassembled WGS sequence"/>
</dbReference>
<dbReference type="EC" id="2.1.1.177" evidence="5"/>
<comment type="function">
    <text evidence="5">Specifically methylates the pseudouridine at position 1915 (m3Psi1915) in 23S rRNA.</text>
</comment>
<evidence type="ECO:0000256" key="4">
    <source>
        <dbReference type="ARBA" id="ARBA00038303"/>
    </source>
</evidence>
<dbReference type="InterPro" id="IPR029028">
    <property type="entry name" value="Alpha/beta_knot_MTases"/>
</dbReference>
<keyword evidence="5" id="KW-0963">Cytoplasm</keyword>
<protein>
    <recommendedName>
        <fullName evidence="5">Ribosomal RNA large subunit methyltransferase H</fullName>
        <ecNumber evidence="5">2.1.1.177</ecNumber>
    </recommendedName>
    <alternativeName>
        <fullName evidence="5">23S rRNA (pseudouridine1915-N3)-methyltransferase</fullName>
    </alternativeName>
    <alternativeName>
        <fullName evidence="5">23S rRNA m3Psi1915 methyltransferase</fullName>
    </alternativeName>
    <alternativeName>
        <fullName evidence="5">rRNA (pseudouridine-N3-)-methyltransferase RlmH</fullName>
    </alternativeName>
</protein>
<dbReference type="PANTHER" id="PTHR33603:SF1">
    <property type="entry name" value="RIBOSOMAL RNA LARGE SUBUNIT METHYLTRANSFERASE H"/>
    <property type="match status" value="1"/>
</dbReference>
<dbReference type="CDD" id="cd18081">
    <property type="entry name" value="RlmH-like"/>
    <property type="match status" value="1"/>
</dbReference>
<keyword evidence="3 5" id="KW-0949">S-adenosyl-L-methionine</keyword>
<keyword evidence="2 5" id="KW-0808">Transferase</keyword>
<reference evidence="6" key="1">
    <citation type="submission" date="2020-10" db="EMBL/GenBank/DDBJ databases">
        <title>An improved Amphimedon queenslandica hologenome assembly reveals how three proteobacterial symbionts can extend the metabolic phenotypic of their marine sponge host.</title>
        <authorList>
            <person name="Degnan B."/>
            <person name="Degnan S."/>
            <person name="Xiang X."/>
        </authorList>
    </citation>
    <scope>NUCLEOTIDE SEQUENCE</scope>
    <source>
        <strain evidence="6">AqS2</strain>
    </source>
</reference>
<accession>A0A930UGP1</accession>
<dbReference type="GO" id="GO:0070038">
    <property type="term" value="F:rRNA (pseudouridine-N3-)-methyltransferase activity"/>
    <property type="evidence" value="ECO:0007669"/>
    <property type="project" value="UniProtKB-UniRule"/>
</dbReference>
<dbReference type="SUPFAM" id="SSF75217">
    <property type="entry name" value="alpha/beta knot"/>
    <property type="match status" value="1"/>
</dbReference>
<dbReference type="EMBL" id="JADHEI010000033">
    <property type="protein sequence ID" value="MBF2735436.1"/>
    <property type="molecule type" value="Genomic_DNA"/>
</dbReference>
<comment type="catalytic activity">
    <reaction evidence="5">
        <text>pseudouridine(1915) in 23S rRNA + S-adenosyl-L-methionine = N(3)-methylpseudouridine(1915) in 23S rRNA + S-adenosyl-L-homocysteine + H(+)</text>
        <dbReference type="Rhea" id="RHEA:42752"/>
        <dbReference type="Rhea" id="RHEA-COMP:10221"/>
        <dbReference type="Rhea" id="RHEA-COMP:10222"/>
        <dbReference type="ChEBI" id="CHEBI:15378"/>
        <dbReference type="ChEBI" id="CHEBI:57856"/>
        <dbReference type="ChEBI" id="CHEBI:59789"/>
        <dbReference type="ChEBI" id="CHEBI:65314"/>
        <dbReference type="ChEBI" id="CHEBI:74486"/>
        <dbReference type="EC" id="2.1.1.177"/>
    </reaction>
</comment>
<evidence type="ECO:0000256" key="2">
    <source>
        <dbReference type="ARBA" id="ARBA00022679"/>
    </source>
</evidence>
<comment type="caution">
    <text evidence="5">Lacks conserved residue(s) required for the propagation of feature annotation.</text>
</comment>
<dbReference type="HAMAP" id="MF_00658">
    <property type="entry name" value="23SrRNA_methyltr_H"/>
    <property type="match status" value="1"/>
</dbReference>
<gene>
    <name evidence="5" type="primary">rlmH</name>
    <name evidence="6" type="ORF">ISN26_05090</name>
</gene>
<keyword evidence="5" id="KW-0698">rRNA processing</keyword>
<dbReference type="PANTHER" id="PTHR33603">
    <property type="entry name" value="METHYLTRANSFERASE"/>
    <property type="match status" value="1"/>
</dbReference>
<sequence length="149" mass="16161">MSRLTVIAVGGRAGSWARAAEEEYCRRLRGWRAELRVAKAAAGPRGPQLEARRIEKLIPPGAALVAADERGESCDSAQFARRLQGWLEAGGAAFVVGGHHGLDDSILERSAARLALAPFTLAHDVARVALLEQCYRAWTILQGHPYHRG</sequence>
<keyword evidence="7" id="KW-1185">Reference proteome</keyword>
<keyword evidence="1 5" id="KW-0489">Methyltransferase</keyword>
<evidence type="ECO:0000256" key="5">
    <source>
        <dbReference type="HAMAP-Rule" id="MF_00658"/>
    </source>
</evidence>
<proteinExistence type="inferred from homology"/>
<name>A0A930UGP1_9GAMM</name>